<dbReference type="Gene3D" id="3.40.190.10">
    <property type="entry name" value="Periplasmic binding protein-like II"/>
    <property type="match status" value="1"/>
</dbReference>
<evidence type="ECO:0000256" key="8">
    <source>
        <dbReference type="ARBA" id="ARBA00023170"/>
    </source>
</evidence>
<feature type="chain" id="PRO_5013903436" evidence="14">
    <location>
        <begin position="31"/>
        <end position="702"/>
    </location>
</feature>
<keyword evidence="3" id="KW-0813">Transport</keyword>
<dbReference type="FunFam" id="3.40.50.2300:FF:000310">
    <property type="entry name" value="Glutamate receptor"/>
    <property type="match status" value="1"/>
</dbReference>
<evidence type="ECO:0000256" key="4">
    <source>
        <dbReference type="ARBA" id="ARBA00022692"/>
    </source>
</evidence>
<comment type="function">
    <text evidence="12">Glutamate-gated receptor that probably acts as a non-selective cation channel. May be involved in light-signal transduction and calcium homeostasis via the regulation of calcium influx into cells.</text>
</comment>
<comment type="subcellular location">
    <subcellularLocation>
        <location evidence="1">Membrane</location>
        <topology evidence="1">Multi-pass membrane protein</topology>
    </subcellularLocation>
</comment>
<dbReference type="AlphaFoldDB" id="A0A2G9HFX8"/>
<dbReference type="Proteomes" id="UP000231279">
    <property type="component" value="Unassembled WGS sequence"/>
</dbReference>
<keyword evidence="4 13" id="KW-0812">Transmembrane</keyword>
<keyword evidence="5 13" id="KW-1133">Transmembrane helix</keyword>
<gene>
    <name evidence="16" type="ORF">CDL12_10921</name>
</gene>
<keyword evidence="10" id="KW-1071">Ligand-gated ion channel</keyword>
<evidence type="ECO:0000256" key="2">
    <source>
        <dbReference type="ARBA" id="ARBA00011095"/>
    </source>
</evidence>
<feature type="domain" description="Ionotropic glutamate receptor C-terminal" evidence="15">
    <location>
        <begin position="471"/>
        <end position="689"/>
    </location>
</feature>
<evidence type="ECO:0000313" key="16">
    <source>
        <dbReference type="EMBL" id="PIN16424.1"/>
    </source>
</evidence>
<proteinExistence type="predicted"/>
<feature type="transmembrane region" description="Helical" evidence="13">
    <location>
        <begin position="597"/>
        <end position="615"/>
    </location>
</feature>
<sequence>MIMLNNSRHPRSFAIHILIYFFIVYCCCSAAKDVRNGTSEESRSLVVPIGVVLDLNSPLGSMADLCMEMAVSDFYAAHPNYTTRLELHTKNVQNVLDANFAVQGLLEQEEVHGIIGPQRSTEDAFFSELGQKLHVPIISFTSTSSNLPYKEDQYFIRTTPDDAVQTRALATTCRGFGWPEVAVLYEDTDSGNRFLSSINKAFEEFEIRLAYMIAIPNSSKDSHIMKELNKLTTKQTRVFVVHMKPSLGYRLFNLAKRAGLMSEGYAWLITNSISIFMDGIDSRTRDSMEGVLGIRPYMPPSKDLKSFQERWTRNVILNNTAGSTRELNMYGLWAYDAITALAIALEKIVPVNLTSFDTNTTRNGTYDKSLRISTFGPQLLKGLSSTKFRGLSGEFELVDGKLRPTAFEIFNVFGTGERTVGFWTAERGIVRDLSSAGGTNYSTSVKELKNVIWPGDSVTKPKGWDIPTSGHLRVGVPWKHGYTEFVQVIIDPITKRTNATGFSIDIFLATLEVLPFHINYEFFHYNDSRNINWSYDDMLHEIPQKFDMVVGDTTIWAPRAKYVEFSLPYSEAGAVLVVKNKKPLDIWIFIKPLRWDLWLAIVIACILMGIVLLILEHRMGSNGTDPMKPHIYWSPVAVLAFPERNMVLNKWSFSVLVVWLFMAFILMQSYTANLSAILTVDQLKFAFSDNYYVGYQEGSFMK</sequence>
<evidence type="ECO:0000256" key="9">
    <source>
        <dbReference type="ARBA" id="ARBA00023180"/>
    </source>
</evidence>
<evidence type="ECO:0000259" key="15">
    <source>
        <dbReference type="SMART" id="SM00079"/>
    </source>
</evidence>
<dbReference type="InterPro" id="IPR001828">
    <property type="entry name" value="ANF_lig-bd_rcpt"/>
</dbReference>
<dbReference type="GO" id="GO:0016020">
    <property type="term" value="C:membrane"/>
    <property type="evidence" value="ECO:0007669"/>
    <property type="project" value="UniProtKB-SubCell"/>
</dbReference>
<dbReference type="EMBL" id="NKXS01001870">
    <property type="protein sequence ID" value="PIN16424.1"/>
    <property type="molecule type" value="Genomic_DNA"/>
</dbReference>
<reference evidence="17" key="1">
    <citation type="journal article" date="2018" name="Gigascience">
        <title>Genome assembly of the Pink Ipe (Handroanthus impetiginosus, Bignoniaceae), a highly valued, ecologically keystone Neotropical timber forest tree.</title>
        <authorList>
            <person name="Silva-Junior O.B."/>
            <person name="Grattapaglia D."/>
            <person name="Novaes E."/>
            <person name="Collevatti R.G."/>
        </authorList>
    </citation>
    <scope>NUCLEOTIDE SEQUENCE [LARGE SCALE GENOMIC DNA]</scope>
    <source>
        <strain evidence="17">cv. UFG-1</strain>
    </source>
</reference>
<evidence type="ECO:0000313" key="17">
    <source>
        <dbReference type="Proteomes" id="UP000231279"/>
    </source>
</evidence>
<protein>
    <submittedName>
        <fullName evidence="16">Glutamate-gated kainate-type ion channel receptor subunit GluR5</fullName>
    </submittedName>
</protein>
<dbReference type="Pfam" id="PF00060">
    <property type="entry name" value="Lig_chan"/>
    <property type="match status" value="1"/>
</dbReference>
<evidence type="ECO:0000256" key="6">
    <source>
        <dbReference type="ARBA" id="ARBA00023065"/>
    </source>
</evidence>
<keyword evidence="8 16" id="KW-0675">Receptor</keyword>
<dbReference type="Gene3D" id="1.10.287.70">
    <property type="match status" value="1"/>
</dbReference>
<keyword evidence="14" id="KW-0732">Signal</keyword>
<evidence type="ECO:0000256" key="3">
    <source>
        <dbReference type="ARBA" id="ARBA00022448"/>
    </source>
</evidence>
<keyword evidence="7 13" id="KW-0472">Membrane</keyword>
<dbReference type="SUPFAM" id="SSF53822">
    <property type="entry name" value="Periplasmic binding protein-like I"/>
    <property type="match status" value="1"/>
</dbReference>
<comment type="caution">
    <text evidence="16">The sequence shown here is derived from an EMBL/GenBank/DDBJ whole genome shotgun (WGS) entry which is preliminary data.</text>
</comment>
<name>A0A2G9HFX8_9LAMI</name>
<dbReference type="Pfam" id="PF01094">
    <property type="entry name" value="ANF_receptor"/>
    <property type="match status" value="1"/>
</dbReference>
<keyword evidence="6" id="KW-0406">Ion transport</keyword>
<feature type="signal peptide" evidence="14">
    <location>
        <begin position="1"/>
        <end position="30"/>
    </location>
</feature>
<dbReference type="SMART" id="SM00079">
    <property type="entry name" value="PBPe"/>
    <property type="match status" value="1"/>
</dbReference>
<dbReference type="STRING" id="429701.A0A2G9HFX8"/>
<dbReference type="InterPro" id="IPR028082">
    <property type="entry name" value="Peripla_BP_I"/>
</dbReference>
<comment type="subunit">
    <text evidence="2">May form heteromers.</text>
</comment>
<evidence type="ECO:0000256" key="10">
    <source>
        <dbReference type="ARBA" id="ARBA00023286"/>
    </source>
</evidence>
<organism evidence="16 17">
    <name type="scientific">Handroanthus impetiginosus</name>
    <dbReference type="NCBI Taxonomy" id="429701"/>
    <lineage>
        <taxon>Eukaryota</taxon>
        <taxon>Viridiplantae</taxon>
        <taxon>Streptophyta</taxon>
        <taxon>Embryophyta</taxon>
        <taxon>Tracheophyta</taxon>
        <taxon>Spermatophyta</taxon>
        <taxon>Magnoliopsida</taxon>
        <taxon>eudicotyledons</taxon>
        <taxon>Gunneridae</taxon>
        <taxon>Pentapetalae</taxon>
        <taxon>asterids</taxon>
        <taxon>lamiids</taxon>
        <taxon>Lamiales</taxon>
        <taxon>Bignoniaceae</taxon>
        <taxon>Crescentiina</taxon>
        <taxon>Tabebuia alliance</taxon>
        <taxon>Handroanthus</taxon>
    </lineage>
</organism>
<dbReference type="InterPro" id="IPR001320">
    <property type="entry name" value="Iontro_rcpt_C"/>
</dbReference>
<dbReference type="InterPro" id="IPR015683">
    <property type="entry name" value="Ionotropic_Glu_rcpt"/>
</dbReference>
<evidence type="ECO:0000256" key="13">
    <source>
        <dbReference type="SAM" id="Phobius"/>
    </source>
</evidence>
<dbReference type="InterPro" id="IPR044440">
    <property type="entry name" value="GABAb_receptor_plant_PBP1"/>
</dbReference>
<dbReference type="OrthoDB" id="5984008at2759"/>
<dbReference type="SUPFAM" id="SSF53850">
    <property type="entry name" value="Periplasmic binding protein-like II"/>
    <property type="match status" value="1"/>
</dbReference>
<evidence type="ECO:0000256" key="12">
    <source>
        <dbReference type="ARBA" id="ARBA00049638"/>
    </source>
</evidence>
<accession>A0A2G9HFX8</accession>
<keyword evidence="11" id="KW-0407">Ion channel</keyword>
<keyword evidence="9" id="KW-0325">Glycoprotein</keyword>
<dbReference type="Gene3D" id="3.40.50.2300">
    <property type="match status" value="3"/>
</dbReference>
<keyword evidence="17" id="KW-1185">Reference proteome</keyword>
<dbReference type="PANTHER" id="PTHR34836:SF7">
    <property type="entry name" value="RECEPTOR LIGAND BINDING REGION DOMAIN-CONTAINING PROTEIN"/>
    <property type="match status" value="1"/>
</dbReference>
<dbReference type="CDD" id="cd19990">
    <property type="entry name" value="PBP1_GABAb_receptor_plant"/>
    <property type="match status" value="1"/>
</dbReference>
<feature type="transmembrane region" description="Helical" evidence="13">
    <location>
        <begin position="651"/>
        <end position="670"/>
    </location>
</feature>
<evidence type="ECO:0000256" key="1">
    <source>
        <dbReference type="ARBA" id="ARBA00004141"/>
    </source>
</evidence>
<dbReference type="GO" id="GO:0015276">
    <property type="term" value="F:ligand-gated monoatomic ion channel activity"/>
    <property type="evidence" value="ECO:0007669"/>
    <property type="project" value="InterPro"/>
</dbReference>
<dbReference type="FunFam" id="3.40.50.2300:FF:000188">
    <property type="entry name" value="Glutamate receptor"/>
    <property type="match status" value="1"/>
</dbReference>
<evidence type="ECO:0000256" key="11">
    <source>
        <dbReference type="ARBA" id="ARBA00023303"/>
    </source>
</evidence>
<evidence type="ECO:0000256" key="7">
    <source>
        <dbReference type="ARBA" id="ARBA00023136"/>
    </source>
</evidence>
<evidence type="ECO:0000256" key="14">
    <source>
        <dbReference type="SAM" id="SignalP"/>
    </source>
</evidence>
<dbReference type="PANTHER" id="PTHR34836">
    <property type="entry name" value="OS06G0188250 PROTEIN"/>
    <property type="match status" value="1"/>
</dbReference>
<evidence type="ECO:0000256" key="5">
    <source>
        <dbReference type="ARBA" id="ARBA00022989"/>
    </source>
</evidence>